<dbReference type="PROSITE" id="PS00770">
    <property type="entry name" value="AA_TRANSFER_CLASS_4"/>
    <property type="match status" value="1"/>
</dbReference>
<dbReference type="GO" id="GO:0005739">
    <property type="term" value="C:mitochondrion"/>
    <property type="evidence" value="ECO:0007669"/>
    <property type="project" value="TreeGrafter"/>
</dbReference>
<dbReference type="GO" id="GO:0009099">
    <property type="term" value="P:L-valine biosynthetic process"/>
    <property type="evidence" value="ECO:0007669"/>
    <property type="project" value="TreeGrafter"/>
</dbReference>
<keyword evidence="6 10" id="KW-0663">Pyridoxal phosphate</keyword>
<dbReference type="EC" id="2.6.1.42" evidence="11"/>
<evidence type="ECO:0000256" key="5">
    <source>
        <dbReference type="ARBA" id="ARBA00022679"/>
    </source>
</evidence>
<organism evidence="12 13">
    <name type="scientific">Aspergillus sclerotiicarbonarius (strain CBS 121057 / IBT 28362)</name>
    <dbReference type="NCBI Taxonomy" id="1448318"/>
    <lineage>
        <taxon>Eukaryota</taxon>
        <taxon>Fungi</taxon>
        <taxon>Dikarya</taxon>
        <taxon>Ascomycota</taxon>
        <taxon>Pezizomycotina</taxon>
        <taxon>Eurotiomycetes</taxon>
        <taxon>Eurotiomycetidae</taxon>
        <taxon>Eurotiales</taxon>
        <taxon>Aspergillaceae</taxon>
        <taxon>Aspergillus</taxon>
        <taxon>Aspergillus subgen. Circumdati</taxon>
    </lineage>
</organism>
<evidence type="ECO:0000256" key="8">
    <source>
        <dbReference type="PIRSR" id="PIRSR006468-1"/>
    </source>
</evidence>
<feature type="modified residue" description="N6-(pyridoxal phosphate)lysine" evidence="8">
    <location>
        <position position="215"/>
    </location>
</feature>
<comment type="catalytic activity">
    <reaction evidence="11">
        <text>L-isoleucine + 2-oxoglutarate = (S)-3-methyl-2-oxopentanoate + L-glutamate</text>
        <dbReference type="Rhea" id="RHEA:24801"/>
        <dbReference type="ChEBI" id="CHEBI:16810"/>
        <dbReference type="ChEBI" id="CHEBI:29985"/>
        <dbReference type="ChEBI" id="CHEBI:35146"/>
        <dbReference type="ChEBI" id="CHEBI:58045"/>
        <dbReference type="EC" id="2.6.1.42"/>
    </reaction>
</comment>
<dbReference type="FunFam" id="3.30.470.10:FF:000012">
    <property type="entry name" value="Branched-chain-amino-acid aminotransferase"/>
    <property type="match status" value="1"/>
</dbReference>
<comment type="catalytic activity">
    <reaction evidence="11">
        <text>L-leucine + 2-oxoglutarate = 4-methyl-2-oxopentanoate + L-glutamate</text>
        <dbReference type="Rhea" id="RHEA:18321"/>
        <dbReference type="ChEBI" id="CHEBI:16810"/>
        <dbReference type="ChEBI" id="CHEBI:17865"/>
        <dbReference type="ChEBI" id="CHEBI:29985"/>
        <dbReference type="ChEBI" id="CHEBI:57427"/>
        <dbReference type="EC" id="2.6.1.42"/>
    </reaction>
</comment>
<proteinExistence type="inferred from homology"/>
<dbReference type="GO" id="GO:0052656">
    <property type="term" value="F:L-isoleucine-2-oxoglutarate transaminase activity"/>
    <property type="evidence" value="ECO:0007669"/>
    <property type="project" value="RHEA"/>
</dbReference>
<dbReference type="InterPro" id="IPR001544">
    <property type="entry name" value="Aminotrans_IV"/>
</dbReference>
<dbReference type="STRING" id="1448318.A0A319F072"/>
<dbReference type="InterPro" id="IPR043131">
    <property type="entry name" value="BCAT-like_N"/>
</dbReference>
<evidence type="ECO:0000256" key="4">
    <source>
        <dbReference type="ARBA" id="ARBA00022605"/>
    </source>
</evidence>
<dbReference type="PANTHER" id="PTHR11825:SF69">
    <property type="entry name" value="BRANCHED-CHAIN-AMINO-ACID AMINOTRANSFERASE"/>
    <property type="match status" value="1"/>
</dbReference>
<dbReference type="InterPro" id="IPR033939">
    <property type="entry name" value="BCAT_family"/>
</dbReference>
<sequence>MSSTSDVQQATPQPLDASKLIYTLADSPRDVPDPATSCAGDTTICTDHMILATWSATTGWSAPKLKPYGPLSIMPAASCLHYATECFEGLKAYRGSDGKLRVFRMEHNAARLQMSCNRISLPTVDTDQLIQLVHALLAVDGPKWLPEDQAGEFLYIRPTVIGTQSNLGVQAPRSAMFYIIMGYVARVDAVPGGMKLLTSPDNMVRSWVGGFGHAKVGANYGPSVIASQEASREGFHQILWLYGEDGECTEAGGSNFFVVWERKGDKQKELVTAPLDDRLILDGVTRRSCLELVRERLGGELEITERKFTINEVIEAAAEGRLLESFSVGTMWFVTPVSHIRHRGYDIKIPMGEQGEMGEVTGKLKGWLGDIMYGGVEHSWATVVSEKRA</sequence>
<dbReference type="PANTHER" id="PTHR11825">
    <property type="entry name" value="SUBGROUP IIII AMINOTRANSFERASE"/>
    <property type="match status" value="1"/>
</dbReference>
<keyword evidence="5 11" id="KW-0808">Transferase</keyword>
<dbReference type="FunFam" id="3.20.10.10:FF:000004">
    <property type="entry name" value="Branched-chain-amino-acid aminotransferase"/>
    <property type="match status" value="1"/>
</dbReference>
<comment type="similarity">
    <text evidence="2 9">Belongs to the class-IV pyridoxal-phosphate-dependent aminotransferase family.</text>
</comment>
<keyword evidence="4 11" id="KW-0028">Amino-acid biosynthesis</keyword>
<evidence type="ECO:0000313" key="12">
    <source>
        <dbReference type="EMBL" id="PYI08349.1"/>
    </source>
</evidence>
<dbReference type="EMBL" id="KZ826335">
    <property type="protein sequence ID" value="PYI08349.1"/>
    <property type="molecule type" value="Genomic_DNA"/>
</dbReference>
<dbReference type="Gene3D" id="3.30.470.10">
    <property type="match status" value="1"/>
</dbReference>
<protein>
    <recommendedName>
        <fullName evidence="11">Branched-chain-amino-acid aminotransferase</fullName>
        <ecNumber evidence="11">2.6.1.42</ecNumber>
    </recommendedName>
</protein>
<evidence type="ECO:0000313" key="13">
    <source>
        <dbReference type="Proteomes" id="UP000248423"/>
    </source>
</evidence>
<dbReference type="InterPro" id="IPR018300">
    <property type="entry name" value="Aminotrans_IV_CS"/>
</dbReference>
<keyword evidence="3 11" id="KW-0032">Aminotransferase</keyword>
<dbReference type="SUPFAM" id="SSF56752">
    <property type="entry name" value="D-aminoacid aminotransferase-like PLP-dependent enzymes"/>
    <property type="match status" value="1"/>
</dbReference>
<dbReference type="PIRSF" id="PIRSF006468">
    <property type="entry name" value="BCAT1"/>
    <property type="match status" value="1"/>
</dbReference>
<evidence type="ECO:0000256" key="10">
    <source>
        <dbReference type="RuleBase" id="RU004516"/>
    </source>
</evidence>
<dbReference type="OrthoDB" id="1732691at2759"/>
<evidence type="ECO:0000256" key="9">
    <source>
        <dbReference type="RuleBase" id="RU004106"/>
    </source>
</evidence>
<evidence type="ECO:0000256" key="7">
    <source>
        <dbReference type="ARBA" id="ARBA00023304"/>
    </source>
</evidence>
<keyword evidence="7 11" id="KW-0100">Branched-chain amino acid biosynthesis</keyword>
<comment type="cofactor">
    <cofactor evidence="1 10">
        <name>pyridoxal 5'-phosphate</name>
        <dbReference type="ChEBI" id="CHEBI:597326"/>
    </cofactor>
</comment>
<dbReference type="Gene3D" id="3.20.10.10">
    <property type="entry name" value="D-amino Acid Aminotransferase, subunit A, domain 2"/>
    <property type="match status" value="1"/>
</dbReference>
<reference evidence="12 13" key="1">
    <citation type="submission" date="2018-02" db="EMBL/GenBank/DDBJ databases">
        <title>The genomes of Aspergillus section Nigri reveals drivers in fungal speciation.</title>
        <authorList>
            <consortium name="DOE Joint Genome Institute"/>
            <person name="Vesth T.C."/>
            <person name="Nybo J."/>
            <person name="Theobald S."/>
            <person name="Brandl J."/>
            <person name="Frisvad J.C."/>
            <person name="Nielsen K.F."/>
            <person name="Lyhne E.K."/>
            <person name="Kogle M.E."/>
            <person name="Kuo A."/>
            <person name="Riley R."/>
            <person name="Clum A."/>
            <person name="Nolan M."/>
            <person name="Lipzen A."/>
            <person name="Salamov A."/>
            <person name="Henrissat B."/>
            <person name="Wiebenga A."/>
            <person name="De vries R.P."/>
            <person name="Grigoriev I.V."/>
            <person name="Mortensen U.H."/>
            <person name="Andersen M.R."/>
            <person name="Baker S.E."/>
        </authorList>
    </citation>
    <scope>NUCLEOTIDE SEQUENCE [LARGE SCALE GENOMIC DNA]</scope>
    <source>
        <strain evidence="12 13">CBS 121057</strain>
    </source>
</reference>
<name>A0A319F072_ASPSB</name>
<evidence type="ECO:0000256" key="11">
    <source>
        <dbReference type="RuleBase" id="RU004517"/>
    </source>
</evidence>
<keyword evidence="13" id="KW-1185">Reference proteome</keyword>
<dbReference type="Proteomes" id="UP000248423">
    <property type="component" value="Unassembled WGS sequence"/>
</dbReference>
<dbReference type="GO" id="GO:0052655">
    <property type="term" value="F:L-valine-2-oxoglutarate transaminase activity"/>
    <property type="evidence" value="ECO:0007669"/>
    <property type="project" value="RHEA"/>
</dbReference>
<dbReference type="CDD" id="cd01557">
    <property type="entry name" value="BCAT_beta_family"/>
    <property type="match status" value="1"/>
</dbReference>
<dbReference type="AlphaFoldDB" id="A0A319F072"/>
<dbReference type="InterPro" id="IPR005786">
    <property type="entry name" value="B_amino_transII"/>
</dbReference>
<dbReference type="GO" id="GO:0052654">
    <property type="term" value="F:L-leucine-2-oxoglutarate transaminase activity"/>
    <property type="evidence" value="ECO:0007669"/>
    <property type="project" value="RHEA"/>
</dbReference>
<dbReference type="VEuPathDB" id="FungiDB:BO78DRAFT_428213"/>
<dbReference type="Pfam" id="PF01063">
    <property type="entry name" value="Aminotran_4"/>
    <property type="match status" value="1"/>
</dbReference>
<dbReference type="GO" id="GO:0009098">
    <property type="term" value="P:L-leucine biosynthetic process"/>
    <property type="evidence" value="ECO:0007669"/>
    <property type="project" value="TreeGrafter"/>
</dbReference>
<accession>A0A319F072</accession>
<evidence type="ECO:0000256" key="6">
    <source>
        <dbReference type="ARBA" id="ARBA00022898"/>
    </source>
</evidence>
<comment type="catalytic activity">
    <reaction evidence="11">
        <text>L-valine + 2-oxoglutarate = 3-methyl-2-oxobutanoate + L-glutamate</text>
        <dbReference type="Rhea" id="RHEA:24813"/>
        <dbReference type="ChEBI" id="CHEBI:11851"/>
        <dbReference type="ChEBI" id="CHEBI:16810"/>
        <dbReference type="ChEBI" id="CHEBI:29985"/>
        <dbReference type="ChEBI" id="CHEBI:57762"/>
        <dbReference type="EC" id="2.6.1.42"/>
    </reaction>
</comment>
<evidence type="ECO:0000256" key="3">
    <source>
        <dbReference type="ARBA" id="ARBA00022576"/>
    </source>
</evidence>
<evidence type="ECO:0000256" key="2">
    <source>
        <dbReference type="ARBA" id="ARBA00009320"/>
    </source>
</evidence>
<dbReference type="InterPro" id="IPR036038">
    <property type="entry name" value="Aminotransferase-like"/>
</dbReference>
<evidence type="ECO:0000256" key="1">
    <source>
        <dbReference type="ARBA" id="ARBA00001933"/>
    </source>
</evidence>
<gene>
    <name evidence="12" type="ORF">BO78DRAFT_428213</name>
</gene>
<dbReference type="InterPro" id="IPR043132">
    <property type="entry name" value="BCAT-like_C"/>
</dbReference>